<dbReference type="InterPro" id="IPR012677">
    <property type="entry name" value="Nucleotide-bd_a/b_plait_sf"/>
</dbReference>
<dbReference type="EMBL" id="LT598487">
    <property type="protein sequence ID" value="SCV99662.1"/>
    <property type="molecule type" value="Genomic_DNA"/>
</dbReference>
<evidence type="ECO:0000313" key="5">
    <source>
        <dbReference type="Proteomes" id="UP000190831"/>
    </source>
</evidence>
<protein>
    <submittedName>
        <fullName evidence="4">LAFE_0A08130g1_1</fullName>
    </submittedName>
</protein>
<dbReference type="OrthoDB" id="1099063at2759"/>
<feature type="region of interest" description="Disordered" evidence="2">
    <location>
        <begin position="133"/>
        <end position="186"/>
    </location>
</feature>
<dbReference type="Pfam" id="PF00076">
    <property type="entry name" value="RRM_1"/>
    <property type="match status" value="1"/>
</dbReference>
<evidence type="ECO:0000259" key="3">
    <source>
        <dbReference type="SMART" id="SM01218"/>
    </source>
</evidence>
<dbReference type="SUPFAM" id="SSF54928">
    <property type="entry name" value="RNA-binding domain, RBD"/>
    <property type="match status" value="1"/>
</dbReference>
<dbReference type="InterPro" id="IPR035979">
    <property type="entry name" value="RBD_domain_sf"/>
</dbReference>
<evidence type="ECO:0000256" key="2">
    <source>
        <dbReference type="SAM" id="MobiDB-lite"/>
    </source>
</evidence>
<name>A0A1G4M753_LACFM</name>
<feature type="compositionally biased region" description="Basic and acidic residues" evidence="2">
    <location>
        <begin position="159"/>
        <end position="172"/>
    </location>
</feature>
<evidence type="ECO:0000256" key="1">
    <source>
        <dbReference type="ARBA" id="ARBA00022884"/>
    </source>
</evidence>
<dbReference type="Proteomes" id="UP000190831">
    <property type="component" value="Chromosome A"/>
</dbReference>
<reference evidence="4 5" key="1">
    <citation type="submission" date="2016-03" db="EMBL/GenBank/DDBJ databases">
        <authorList>
            <person name="Devillers H."/>
        </authorList>
    </citation>
    <scope>NUCLEOTIDE SEQUENCE [LARGE SCALE GENOMIC DNA]</scope>
    <source>
        <strain evidence="4">CBS 6772</strain>
    </source>
</reference>
<dbReference type="GO" id="GO:0003723">
    <property type="term" value="F:RNA binding"/>
    <property type="evidence" value="ECO:0007669"/>
    <property type="project" value="UniProtKB-KW"/>
</dbReference>
<feature type="compositionally biased region" description="Basic residues" evidence="2">
    <location>
        <begin position="148"/>
        <end position="158"/>
    </location>
</feature>
<feature type="region of interest" description="Disordered" evidence="2">
    <location>
        <begin position="1"/>
        <end position="64"/>
    </location>
</feature>
<dbReference type="OMA" id="KQTAQEH"/>
<dbReference type="Gene3D" id="3.30.70.330">
    <property type="match status" value="1"/>
</dbReference>
<keyword evidence="5" id="KW-1185">Reference proteome</keyword>
<organism evidence="4 5">
    <name type="scientific">Lachancea fermentati</name>
    <name type="common">Zygosaccharomyces fermentati</name>
    <dbReference type="NCBI Taxonomy" id="4955"/>
    <lineage>
        <taxon>Eukaryota</taxon>
        <taxon>Fungi</taxon>
        <taxon>Dikarya</taxon>
        <taxon>Ascomycota</taxon>
        <taxon>Saccharomycotina</taxon>
        <taxon>Saccharomycetes</taxon>
        <taxon>Saccharomycetales</taxon>
        <taxon>Saccharomycetaceae</taxon>
        <taxon>Lachancea</taxon>
    </lineage>
</organism>
<dbReference type="InterPro" id="IPR025715">
    <property type="entry name" value="FoP_C"/>
</dbReference>
<evidence type="ECO:0000313" key="4">
    <source>
        <dbReference type="EMBL" id="SCV99662.1"/>
    </source>
</evidence>
<dbReference type="Pfam" id="PF13865">
    <property type="entry name" value="FoP_duplication"/>
    <property type="match status" value="1"/>
</dbReference>
<dbReference type="AlphaFoldDB" id="A0A1G4M753"/>
<proteinExistence type="predicted"/>
<sequence>MSVEESLDSIIGGQETRHRVTKYRRRDLRNGLASRIGTRETPYRDLDPRRSKKESGIETERPASKKRARILNIPLEVSDYTIEDMVKEIAKPIYSNFYDHKEGRTAVFEFEDPASIEEIIKKLNGKEMGNQSLVVESFESQRRQDRRAQRRGNHGSRRGGREPKKEKAEKPTVDQLDAELEAYMNN</sequence>
<accession>A0A1G4M753</accession>
<keyword evidence="1" id="KW-0694">RNA-binding</keyword>
<feature type="compositionally biased region" description="Basic and acidic residues" evidence="2">
    <location>
        <begin position="37"/>
        <end position="63"/>
    </location>
</feature>
<dbReference type="SMART" id="SM01218">
    <property type="entry name" value="FoP_duplication"/>
    <property type="match status" value="1"/>
</dbReference>
<gene>
    <name evidence="4" type="ORF">LAFE_0A08130G</name>
</gene>
<feature type="domain" description="Chromatin target of PRMT1 protein C-terminal" evidence="3">
    <location>
        <begin position="124"/>
        <end position="186"/>
    </location>
</feature>
<dbReference type="InterPro" id="IPR000504">
    <property type="entry name" value="RRM_dom"/>
</dbReference>
<dbReference type="STRING" id="4955.A0A1G4M753"/>